<keyword evidence="3" id="KW-1185">Reference proteome</keyword>
<reference evidence="3" key="1">
    <citation type="submission" date="2018-05" db="EMBL/GenBank/DDBJ databases">
        <title>Complete Genome Sequence of Methylobacterium sp. 17SD2-17.</title>
        <authorList>
            <person name="Srinivasan S."/>
        </authorList>
    </citation>
    <scope>NUCLEOTIDE SEQUENCE [LARGE SCALE GENOMIC DNA]</scope>
    <source>
        <strain evidence="3">17SD2-17</strain>
    </source>
</reference>
<gene>
    <name evidence="2" type="ORF">DK389_06050</name>
</gene>
<dbReference type="GO" id="GO:0003677">
    <property type="term" value="F:DNA binding"/>
    <property type="evidence" value="ECO:0007669"/>
    <property type="project" value="InterPro"/>
</dbReference>
<dbReference type="InterPro" id="IPR003346">
    <property type="entry name" value="Transposase_20"/>
</dbReference>
<name>A0A2U8W3H0_9HYPH</name>
<protein>
    <recommendedName>
        <fullName evidence="1">Transposase IS116/IS110/IS902 C-terminal domain-containing protein</fullName>
    </recommendedName>
</protein>
<accession>A0A2U8W3H0</accession>
<dbReference type="GO" id="GO:0006313">
    <property type="term" value="P:DNA transposition"/>
    <property type="evidence" value="ECO:0007669"/>
    <property type="project" value="InterPro"/>
</dbReference>
<dbReference type="Pfam" id="PF02371">
    <property type="entry name" value="Transposase_20"/>
    <property type="match status" value="1"/>
</dbReference>
<dbReference type="RefSeq" id="WP_109888107.1">
    <property type="nucleotide sequence ID" value="NZ_CP029550.1"/>
</dbReference>
<dbReference type="PANTHER" id="PTHR33055">
    <property type="entry name" value="TRANSPOSASE FOR INSERTION SEQUENCE ELEMENT IS1111A"/>
    <property type="match status" value="1"/>
</dbReference>
<sequence>MLLERLRAAPVGQAPATETEAKGRLVRALVSVLETLTVEIGRLSSRIEQAVAELPDGRIIMSFPRAGRINAAQMLAEIGDEQARFQTFDQLAAEAGVSPVTHASGKRRGVVFRFACNHRLRAAITCFADNSRHASTWAAQHYARARSRGCTHSHAVRVLARAWLRVLWRAWLDGKPYDPQRHSSAVRLTR</sequence>
<dbReference type="KEGG" id="mets:DK389_06050"/>
<feature type="domain" description="Transposase IS116/IS110/IS902 C-terminal" evidence="1">
    <location>
        <begin position="58"/>
        <end position="142"/>
    </location>
</feature>
<dbReference type="InterPro" id="IPR047650">
    <property type="entry name" value="Transpos_IS110"/>
</dbReference>
<evidence type="ECO:0000313" key="3">
    <source>
        <dbReference type="Proteomes" id="UP000245926"/>
    </source>
</evidence>
<dbReference type="PANTHER" id="PTHR33055:SF3">
    <property type="entry name" value="PUTATIVE TRANSPOSASE FOR IS117-RELATED"/>
    <property type="match status" value="1"/>
</dbReference>
<dbReference type="Proteomes" id="UP000245926">
    <property type="component" value="Chromosome"/>
</dbReference>
<organism evidence="2 3">
    <name type="scientific">Methylobacterium durans</name>
    <dbReference type="NCBI Taxonomy" id="2202825"/>
    <lineage>
        <taxon>Bacteria</taxon>
        <taxon>Pseudomonadati</taxon>
        <taxon>Pseudomonadota</taxon>
        <taxon>Alphaproteobacteria</taxon>
        <taxon>Hyphomicrobiales</taxon>
        <taxon>Methylobacteriaceae</taxon>
        <taxon>Methylobacterium</taxon>
    </lineage>
</organism>
<dbReference type="EMBL" id="CP029550">
    <property type="protein sequence ID" value="AWN40181.1"/>
    <property type="molecule type" value="Genomic_DNA"/>
</dbReference>
<dbReference type="OrthoDB" id="6637920at2"/>
<dbReference type="AlphaFoldDB" id="A0A2U8W3H0"/>
<evidence type="ECO:0000259" key="1">
    <source>
        <dbReference type="Pfam" id="PF02371"/>
    </source>
</evidence>
<dbReference type="GO" id="GO:0004803">
    <property type="term" value="F:transposase activity"/>
    <property type="evidence" value="ECO:0007669"/>
    <property type="project" value="InterPro"/>
</dbReference>
<evidence type="ECO:0000313" key="2">
    <source>
        <dbReference type="EMBL" id="AWN40181.1"/>
    </source>
</evidence>
<proteinExistence type="predicted"/>